<dbReference type="AlphaFoldDB" id="A0A0R0CL84"/>
<name>A0A0R0CL84_9GAMM</name>
<dbReference type="Proteomes" id="UP000051863">
    <property type="component" value="Unassembled WGS sequence"/>
</dbReference>
<evidence type="ECO:0000259" key="1">
    <source>
        <dbReference type="Pfam" id="PF09977"/>
    </source>
</evidence>
<gene>
    <name evidence="2" type="ORF">ABB27_04975</name>
</gene>
<organism evidence="2 3">
    <name type="scientific">Stenotrophomonas terrae</name>
    <dbReference type="NCBI Taxonomy" id="405446"/>
    <lineage>
        <taxon>Bacteria</taxon>
        <taxon>Pseudomonadati</taxon>
        <taxon>Pseudomonadota</taxon>
        <taxon>Gammaproteobacteria</taxon>
        <taxon>Lysobacterales</taxon>
        <taxon>Lysobacteraceae</taxon>
        <taxon>Stenotrophomonas</taxon>
    </lineage>
</organism>
<dbReference type="PATRIC" id="fig|405446.3.peg.291"/>
<accession>A0A0R0CL84</accession>
<dbReference type="InterPro" id="IPR018705">
    <property type="entry name" value="DUF2134_membrane"/>
</dbReference>
<evidence type="ECO:0000313" key="3">
    <source>
        <dbReference type="Proteomes" id="UP000051863"/>
    </source>
</evidence>
<feature type="domain" description="DUF2134" evidence="1">
    <location>
        <begin position="37"/>
        <end position="125"/>
    </location>
</feature>
<reference evidence="2 3" key="1">
    <citation type="submission" date="2015-05" db="EMBL/GenBank/DDBJ databases">
        <title>Genome sequencing and analysis of members of genus Stenotrophomonas.</title>
        <authorList>
            <person name="Patil P.P."/>
            <person name="Midha S."/>
            <person name="Patil P.B."/>
        </authorList>
    </citation>
    <scope>NUCLEOTIDE SEQUENCE [LARGE SCALE GENOMIC DNA]</scope>
    <source>
        <strain evidence="2 3">DSM 18941</strain>
    </source>
</reference>
<proteinExistence type="predicted"/>
<keyword evidence="3" id="KW-1185">Reference proteome</keyword>
<comment type="caution">
    <text evidence="2">The sequence shown here is derived from an EMBL/GenBank/DDBJ whole genome shotgun (WGS) entry which is preliminary data.</text>
</comment>
<sequence>MLLLLLGLVVILGLIEVGYLYWSKREVQKTADLAALAGAQRLEQCTTDYKDNLAARSNALVDNKFGGQLAISCGYWGAELAPGTRFVGVASSRPLNAVQVTASRQSVPMLGQLTSLPRISATAVARRMPPQAAFSVGSRLLNTNSNAPLQGILRLVGVDLTQTQIASYQGLANVKITPRGLLQALGIPVATDINVGDFNNLLAAKQVSVGKLLEVMATLAGQQGVAGVDLRLLQQKLLGAGISDVLVQLGSNGSSSGLFAKVAGGSEAASGALDLDLNALDLLGTSISIANSKHAVEVPQLDLLGLLKAKASIVEPASIAIGPVGSTAYNSQVRLFLDIDSQRIPALGAVLNWLGTRIKLPTYIDVIDGYGQLTAIDCSSQPATATVDVTSAIANVCIGKATTPWNSTRELCRTGLADESLVSLLGRDVLTKKIILEALSQRDQLVLSEGQTGTVKPNDLKVGKLVSDLVDVLLGTVQSLFTPQGNSSTAAKDLAVQYLEATQKNGLYQPAAVVQALQNGNTAANLPALGSWVTEIPTCESWVLGCTPKKVQGEVWQGFLYETTLSKPNLIGGLLDVLGLTSCQGLIAGLGFNDCVSNSLAKYLQTKPGGLSGNGSYNPVTGSGTCSSVLCLLLKPVVDNLLRPLLDGVGKLLSNLLSDVLGLQLGRTDVHMQSIQCGRSQLVE</sequence>
<protein>
    <recommendedName>
        <fullName evidence="1">DUF2134 domain-containing protein</fullName>
    </recommendedName>
</protein>
<evidence type="ECO:0000313" key="2">
    <source>
        <dbReference type="EMBL" id="KRG70315.1"/>
    </source>
</evidence>
<dbReference type="Pfam" id="PF09977">
    <property type="entry name" value="Tad_C"/>
    <property type="match status" value="1"/>
</dbReference>
<dbReference type="EMBL" id="LDJJ01000013">
    <property type="protein sequence ID" value="KRG70315.1"/>
    <property type="molecule type" value="Genomic_DNA"/>
</dbReference>